<accession>A0AAW1MIJ3</accession>
<dbReference type="AlphaFoldDB" id="A0AAW1MIJ3"/>
<sequence length="121" mass="14280">MSHQEQSVRKNNIIIKGLETSDTTVTQDVKIMIERKLNSKLEKRIDEIERKNDERYEIVQRKMSHQEQSVRKNNIIIKGLETSDTTVTQDVKIMIERKLNLKTEIKEAIRLNTKGGKRKLY</sequence>
<organism evidence="2 3">
    <name type="scientific">Popillia japonica</name>
    <name type="common">Japanese beetle</name>
    <dbReference type="NCBI Taxonomy" id="7064"/>
    <lineage>
        <taxon>Eukaryota</taxon>
        <taxon>Metazoa</taxon>
        <taxon>Ecdysozoa</taxon>
        <taxon>Arthropoda</taxon>
        <taxon>Hexapoda</taxon>
        <taxon>Insecta</taxon>
        <taxon>Pterygota</taxon>
        <taxon>Neoptera</taxon>
        <taxon>Endopterygota</taxon>
        <taxon>Coleoptera</taxon>
        <taxon>Polyphaga</taxon>
        <taxon>Scarabaeiformia</taxon>
        <taxon>Scarabaeidae</taxon>
        <taxon>Rutelinae</taxon>
        <taxon>Popillia</taxon>
    </lineage>
</organism>
<evidence type="ECO:0000313" key="2">
    <source>
        <dbReference type="EMBL" id="KAK9747542.1"/>
    </source>
</evidence>
<keyword evidence="1" id="KW-0175">Coiled coil</keyword>
<proteinExistence type="predicted"/>
<comment type="caution">
    <text evidence="2">The sequence shown here is derived from an EMBL/GenBank/DDBJ whole genome shotgun (WGS) entry which is preliminary data.</text>
</comment>
<name>A0AAW1MIJ3_POPJA</name>
<reference evidence="2 3" key="1">
    <citation type="journal article" date="2024" name="BMC Genomics">
        <title>De novo assembly and annotation of Popillia japonica's genome with initial clues to its potential as an invasive pest.</title>
        <authorList>
            <person name="Cucini C."/>
            <person name="Boschi S."/>
            <person name="Funari R."/>
            <person name="Cardaioli E."/>
            <person name="Iannotti N."/>
            <person name="Marturano G."/>
            <person name="Paoli F."/>
            <person name="Bruttini M."/>
            <person name="Carapelli A."/>
            <person name="Frati F."/>
            <person name="Nardi F."/>
        </authorList>
    </citation>
    <scope>NUCLEOTIDE SEQUENCE [LARGE SCALE GENOMIC DNA]</scope>
    <source>
        <strain evidence="2">DMR45628</strain>
    </source>
</reference>
<dbReference type="EMBL" id="JASPKY010000030">
    <property type="protein sequence ID" value="KAK9747542.1"/>
    <property type="molecule type" value="Genomic_DNA"/>
</dbReference>
<protein>
    <submittedName>
        <fullName evidence="2">Uncharacterized protein</fullName>
    </submittedName>
</protein>
<gene>
    <name evidence="2" type="ORF">QE152_g5263</name>
</gene>
<dbReference type="Proteomes" id="UP001458880">
    <property type="component" value="Unassembled WGS sequence"/>
</dbReference>
<evidence type="ECO:0000313" key="3">
    <source>
        <dbReference type="Proteomes" id="UP001458880"/>
    </source>
</evidence>
<feature type="coiled-coil region" evidence="1">
    <location>
        <begin position="31"/>
        <end position="58"/>
    </location>
</feature>
<keyword evidence="3" id="KW-1185">Reference proteome</keyword>
<evidence type="ECO:0000256" key="1">
    <source>
        <dbReference type="SAM" id="Coils"/>
    </source>
</evidence>